<protein>
    <recommendedName>
        <fullName evidence="2">DUF7792 domain-containing protein</fullName>
    </recommendedName>
</protein>
<dbReference type="FunFam" id="1.20.930.20:FF:000006">
    <property type="entry name" value="Armadillo repeat only 4"/>
    <property type="match status" value="1"/>
</dbReference>
<dbReference type="GO" id="GO:0007166">
    <property type="term" value="P:cell surface receptor signaling pathway"/>
    <property type="evidence" value="ECO:0007669"/>
    <property type="project" value="InterPro"/>
</dbReference>
<evidence type="ECO:0000256" key="1">
    <source>
        <dbReference type="ARBA" id="ARBA00022737"/>
    </source>
</evidence>
<proteinExistence type="predicted"/>
<dbReference type="SMART" id="SM00185">
    <property type="entry name" value="ARM"/>
    <property type="match status" value="5"/>
</dbReference>
<keyword evidence="1" id="KW-0677">Repeat</keyword>
<dbReference type="InterPro" id="IPR011989">
    <property type="entry name" value="ARM-like"/>
</dbReference>
<accession>A0A059ASH1</accession>
<sequence length="669" mass="72881">MADLVKQILAKPIQMADQVAKAADEASAFKQECAELKSKTERLAALLRQAARSGSDLYERPTRRIVEDTEQALGKALAIVLKCRANGLMKRVFTLIPAAAFRKTSSLLENSIGDVSWLLRVSAPADDRADDGYLGLPPIAANEPILCLIWEQIATLHNGGSPDERSDAAASLVSLARDNDRYGKLILEEGGIGPLLRLLKEGKPEGQENAARAIGLLGRDPESVEYMIHAGVCQVFAKILKEGPMKAQAVAAWAVSELAAHYPKCQDLFAQHNIIRLLVSHLAFETVQEHSKYAIATLKANSLHAIVLASSNTNQAAAAMGGPNRAATAGMGLDEDREDASLIAHPLGNTRANKMLNVVAHTMAMNATSKQAEKPAEINHIANGKQNYQSLPPLQHRHHQHSHSVSGANMKGRETEDPATKAQMKAMASQALWHLAKGNSAICRSITESRALLCFAVLLEKGPEDVRFNSAMALMEITAMAERDTELRRSAFKPNSPACKAVVDQLLKVIEKADSDLLIPCIKAIGNLARTFRATETRMIDPLVRLLDEREAEVSREACIALAKFAGTENYLHLDHSKAIIGAGGVKHLIQLVYFGEQAVQLDALVLLGYTAKHVPDSEELAQAEVLTVLEWASKQSHMNQDEKIEALLQDAKSRLELYQSRGSRLLYH</sequence>
<evidence type="ECO:0000259" key="2">
    <source>
        <dbReference type="Pfam" id="PF25055"/>
    </source>
</evidence>
<dbReference type="Pfam" id="PF25055">
    <property type="entry name" value="DUF7792"/>
    <property type="match status" value="1"/>
</dbReference>
<dbReference type="InterPro" id="IPR000225">
    <property type="entry name" value="Armadillo"/>
</dbReference>
<dbReference type="SUPFAM" id="SSF48371">
    <property type="entry name" value="ARM repeat"/>
    <property type="match status" value="1"/>
</dbReference>
<dbReference type="InterPro" id="IPR036537">
    <property type="entry name" value="Adaptor_Cbl_N_dom_sf"/>
</dbReference>
<dbReference type="KEGG" id="egr:104419652"/>
<gene>
    <name evidence="3" type="ORF">EUGRSUZ_I02341</name>
</gene>
<dbReference type="OMA" id="PCIRTIG"/>
<dbReference type="FunFam" id="1.25.10.10:FF:000543">
    <property type="entry name" value="Armadillo repeat only 2"/>
    <property type="match status" value="1"/>
</dbReference>
<dbReference type="PANTHER" id="PTHR46168">
    <property type="entry name" value="ARMADILLO REPEAT ONLY 4"/>
    <property type="match status" value="1"/>
</dbReference>
<feature type="domain" description="DUF7792" evidence="2">
    <location>
        <begin position="6"/>
        <end position="122"/>
    </location>
</feature>
<dbReference type="OrthoDB" id="7537227at2759"/>
<reference evidence="3" key="1">
    <citation type="submission" date="2013-07" db="EMBL/GenBank/DDBJ databases">
        <title>The genome of Eucalyptus grandis.</title>
        <authorList>
            <person name="Schmutz J."/>
            <person name="Hayes R."/>
            <person name="Myburg A."/>
            <person name="Tuskan G."/>
            <person name="Grattapaglia D."/>
            <person name="Rokhsar D.S."/>
        </authorList>
    </citation>
    <scope>NUCLEOTIDE SEQUENCE</scope>
    <source>
        <tissue evidence="3">Leaf extractions</tissue>
    </source>
</reference>
<dbReference type="InParanoid" id="A0A059ASH1"/>
<organism evidence="3">
    <name type="scientific">Eucalyptus grandis</name>
    <name type="common">Flooded gum</name>
    <dbReference type="NCBI Taxonomy" id="71139"/>
    <lineage>
        <taxon>Eukaryota</taxon>
        <taxon>Viridiplantae</taxon>
        <taxon>Streptophyta</taxon>
        <taxon>Embryophyta</taxon>
        <taxon>Tracheophyta</taxon>
        <taxon>Spermatophyta</taxon>
        <taxon>Magnoliopsida</taxon>
        <taxon>eudicotyledons</taxon>
        <taxon>Gunneridae</taxon>
        <taxon>Pentapetalae</taxon>
        <taxon>rosids</taxon>
        <taxon>malvids</taxon>
        <taxon>Myrtales</taxon>
        <taxon>Myrtaceae</taxon>
        <taxon>Myrtoideae</taxon>
        <taxon>Eucalypteae</taxon>
        <taxon>Eucalyptus</taxon>
    </lineage>
</organism>
<dbReference type="Gene3D" id="1.25.10.10">
    <property type="entry name" value="Leucine-rich Repeat Variant"/>
    <property type="match status" value="2"/>
</dbReference>
<dbReference type="eggNOG" id="ENOG502QWEP">
    <property type="taxonomic scope" value="Eukaryota"/>
</dbReference>
<dbReference type="InterPro" id="IPR016024">
    <property type="entry name" value="ARM-type_fold"/>
</dbReference>
<dbReference type="EMBL" id="KK198761">
    <property type="protein sequence ID" value="KCW56626.1"/>
    <property type="molecule type" value="Genomic_DNA"/>
</dbReference>
<name>A0A059ASH1_EUCGR</name>
<dbReference type="InterPro" id="IPR056694">
    <property type="entry name" value="DUF7792"/>
</dbReference>
<dbReference type="Gramene" id="KCW56626">
    <property type="protein sequence ID" value="KCW56626"/>
    <property type="gene ID" value="EUGRSUZ_I02341"/>
</dbReference>
<dbReference type="FunCoup" id="A0A059ASH1">
    <property type="interactions" value="387"/>
</dbReference>
<dbReference type="Pfam" id="PF00514">
    <property type="entry name" value="Arm"/>
    <property type="match status" value="2"/>
</dbReference>
<dbReference type="STRING" id="71139.A0A059ASH1"/>
<dbReference type="AlphaFoldDB" id="A0A059ASH1"/>
<dbReference type="PANTHER" id="PTHR46168:SF9">
    <property type="entry name" value="ARMADILLO REPEAT ONLY 2"/>
    <property type="match status" value="1"/>
</dbReference>
<evidence type="ECO:0000313" key="3">
    <source>
        <dbReference type="EMBL" id="KCW56626.1"/>
    </source>
</evidence>
<dbReference type="Gene3D" id="1.20.930.20">
    <property type="entry name" value="Adaptor protein Cbl, N-terminal domain"/>
    <property type="match status" value="1"/>
</dbReference>